<keyword evidence="4" id="KW-0808">Transferase</keyword>
<dbReference type="Gene3D" id="3.90.550.10">
    <property type="entry name" value="Spore Coat Polysaccharide Biosynthesis Protein SpsA, Chain A"/>
    <property type="match status" value="1"/>
</dbReference>
<dbReference type="AlphaFoldDB" id="A0A7V8K8A5"/>
<evidence type="ECO:0000313" key="4">
    <source>
        <dbReference type="EMBL" id="KAF1687511.1"/>
    </source>
</evidence>
<feature type="transmembrane region" description="Helical" evidence="2">
    <location>
        <begin position="282"/>
        <end position="308"/>
    </location>
</feature>
<protein>
    <submittedName>
        <fullName evidence="4">Glycosyl transferase</fullName>
    </submittedName>
</protein>
<dbReference type="SUPFAM" id="SSF53448">
    <property type="entry name" value="Nucleotide-diphospho-sugar transferases"/>
    <property type="match status" value="1"/>
</dbReference>
<feature type="region of interest" description="Disordered" evidence="1">
    <location>
        <begin position="331"/>
        <end position="358"/>
    </location>
</feature>
<dbReference type="CDD" id="cd04179">
    <property type="entry name" value="DPM_DPG-synthase_like"/>
    <property type="match status" value="1"/>
</dbReference>
<evidence type="ECO:0000256" key="1">
    <source>
        <dbReference type="SAM" id="MobiDB-lite"/>
    </source>
</evidence>
<dbReference type="PANTHER" id="PTHR48090:SF7">
    <property type="entry name" value="RFBJ PROTEIN"/>
    <property type="match status" value="1"/>
</dbReference>
<feature type="compositionally biased region" description="Low complexity" evidence="1">
    <location>
        <begin position="348"/>
        <end position="358"/>
    </location>
</feature>
<keyword evidence="2" id="KW-1133">Transmembrane helix</keyword>
<evidence type="ECO:0000259" key="3">
    <source>
        <dbReference type="Pfam" id="PF00535"/>
    </source>
</evidence>
<organism evidence="4 5">
    <name type="scientific">Pseudoxanthomonas broegbernensis</name>
    <dbReference type="NCBI Taxonomy" id="83619"/>
    <lineage>
        <taxon>Bacteria</taxon>
        <taxon>Pseudomonadati</taxon>
        <taxon>Pseudomonadota</taxon>
        <taxon>Gammaproteobacteria</taxon>
        <taxon>Lysobacterales</taxon>
        <taxon>Lysobacteraceae</taxon>
        <taxon>Pseudoxanthomonas</taxon>
    </lineage>
</organism>
<dbReference type="Pfam" id="PF00535">
    <property type="entry name" value="Glycos_transf_2"/>
    <property type="match status" value="1"/>
</dbReference>
<keyword evidence="2" id="KW-0472">Membrane</keyword>
<dbReference type="RefSeq" id="WP_162309838.1">
    <property type="nucleotide sequence ID" value="NZ_JACHGU010000002.1"/>
</dbReference>
<comment type="caution">
    <text evidence="4">The sequence shown here is derived from an EMBL/GenBank/DDBJ whole genome shotgun (WGS) entry which is preliminary data.</text>
</comment>
<feature type="domain" description="Glycosyltransferase 2-like" evidence="3">
    <location>
        <begin position="29"/>
        <end position="176"/>
    </location>
</feature>
<proteinExistence type="predicted"/>
<evidence type="ECO:0000256" key="2">
    <source>
        <dbReference type="SAM" id="Phobius"/>
    </source>
</evidence>
<dbReference type="PANTHER" id="PTHR48090">
    <property type="entry name" value="UNDECAPRENYL-PHOSPHATE 4-DEOXY-4-FORMAMIDO-L-ARABINOSE TRANSFERASE-RELATED"/>
    <property type="match status" value="1"/>
</dbReference>
<keyword evidence="2" id="KW-0812">Transmembrane</keyword>
<keyword evidence="5" id="KW-1185">Reference proteome</keyword>
<dbReference type="EMBL" id="MWIP01000002">
    <property type="protein sequence ID" value="KAF1687511.1"/>
    <property type="molecule type" value="Genomic_DNA"/>
</dbReference>
<reference evidence="4 5" key="1">
    <citation type="submission" date="2017-10" db="EMBL/GenBank/DDBJ databases">
        <title>Whole genome sequencing of Pseudoxanthomonas broegbernensis DSM 12573(T).</title>
        <authorList>
            <person name="Kumar S."/>
            <person name="Bansal K."/>
            <person name="Kaur A."/>
            <person name="Patil P."/>
            <person name="Sharma S."/>
            <person name="Patil P.B."/>
        </authorList>
    </citation>
    <scope>NUCLEOTIDE SEQUENCE [LARGE SCALE GENOMIC DNA]</scope>
    <source>
        <strain evidence="4 5">DSM 12573</strain>
    </source>
</reference>
<dbReference type="InterPro" id="IPR050256">
    <property type="entry name" value="Glycosyltransferase_2"/>
</dbReference>
<sequence>MVRTTSAGTAQGARVGPSPLPAPLRIALLLPCRNEAATVRRVLDGFRASLPGVECHVFDNASDDGTGAIAREAGAHVHAVALRGKGNVIRRAFADVEADIYLMVDGDATYDADAAPALVRRLLDDGLDMVVGARVDSERAAYRAGHRVGNRLLTRCAALLFGDSFEDMLSGYRVFSRRYAKSFPAHASGFEIETELAVHALQLRMPVAEVPTAYGARPEGSASKLNTWRDGLRILGTIARLFKAERPLLFFSLFAGASLLLSVVLAAPLLATYLQTGLVPRFPTAILCSALALLAALALACGLILDTVTRGRTEAKRMAYLAVPATRGSWHRDASHAAPRTAPDEPPVRAGPAAPAPR</sequence>
<dbReference type="GO" id="GO:0016740">
    <property type="term" value="F:transferase activity"/>
    <property type="evidence" value="ECO:0007669"/>
    <property type="project" value="UniProtKB-KW"/>
</dbReference>
<feature type="transmembrane region" description="Helical" evidence="2">
    <location>
        <begin position="248"/>
        <end position="270"/>
    </location>
</feature>
<evidence type="ECO:0000313" key="5">
    <source>
        <dbReference type="Proteomes" id="UP000462066"/>
    </source>
</evidence>
<accession>A0A7V8K8A5</accession>
<name>A0A7V8K8A5_9GAMM</name>
<dbReference type="InterPro" id="IPR001173">
    <property type="entry name" value="Glyco_trans_2-like"/>
</dbReference>
<dbReference type="Proteomes" id="UP000462066">
    <property type="component" value="Unassembled WGS sequence"/>
</dbReference>
<dbReference type="InterPro" id="IPR029044">
    <property type="entry name" value="Nucleotide-diphossugar_trans"/>
</dbReference>
<gene>
    <name evidence="4" type="ORF">B1992_02255</name>
</gene>